<dbReference type="InterPro" id="IPR013010">
    <property type="entry name" value="Znf_SIAH"/>
</dbReference>
<reference evidence="8" key="1">
    <citation type="submission" date="2018-08" db="EMBL/GenBank/DDBJ databases">
        <authorList>
            <person name="Rossello M."/>
        </authorList>
    </citation>
    <scope>NUCLEOTIDE SEQUENCE [LARGE SCALE GENOMIC DNA]</scope>
    <source>
        <strain evidence="8">cv. Chinese Spring</strain>
    </source>
</reference>
<dbReference type="OrthoDB" id="654341at2759"/>
<feature type="region of interest" description="Disordered" evidence="6">
    <location>
        <begin position="157"/>
        <end position="188"/>
    </location>
</feature>
<dbReference type="Gramene" id="TraesLDM7D03G04312980.1">
    <property type="protein sequence ID" value="TraesLDM7D03G04312980.1"/>
    <property type="gene ID" value="TraesLDM7D03G04312980"/>
</dbReference>
<gene>
    <name evidence="8" type="primary">LOC123165732</name>
</gene>
<dbReference type="Gramene" id="TraesJUL7D03G04350350.1">
    <property type="protein sequence ID" value="TraesJUL7D03G04350350.1"/>
    <property type="gene ID" value="TraesJUL7D03G04350350"/>
</dbReference>
<feature type="compositionally biased region" description="Basic and acidic residues" evidence="6">
    <location>
        <begin position="1"/>
        <end position="23"/>
    </location>
</feature>
<dbReference type="InterPro" id="IPR013083">
    <property type="entry name" value="Znf_RING/FYVE/PHD"/>
</dbReference>
<protein>
    <recommendedName>
        <fullName evidence="7">SIAH-type domain-containing protein</fullName>
    </recommendedName>
</protein>
<dbReference type="STRING" id="4565.A0A3B6TE32"/>
<dbReference type="EnsemblPlants" id="TraesCS7D02G107300.1">
    <property type="protein sequence ID" value="TraesCS7D02G107300.1"/>
    <property type="gene ID" value="TraesCS7D02G107300"/>
</dbReference>
<dbReference type="GeneID" id="123165732"/>
<keyword evidence="3" id="KW-0862">Zinc</keyword>
<evidence type="ECO:0000256" key="3">
    <source>
        <dbReference type="ARBA" id="ARBA00022833"/>
    </source>
</evidence>
<dbReference type="PANTHER" id="PTHR46632:SF39">
    <property type="entry name" value="SIAH-TYPE DOMAIN-CONTAINING PROTEIN"/>
    <property type="match status" value="1"/>
</dbReference>
<evidence type="ECO:0000256" key="6">
    <source>
        <dbReference type="SAM" id="MobiDB-lite"/>
    </source>
</evidence>
<dbReference type="Gramene" id="TraesROB_scaffold_081013_01G000500.1">
    <property type="protein sequence ID" value="TraesROB_scaffold_081013_01G000500.1"/>
    <property type="gene ID" value="TraesROB_scaffold_081013_01G000500"/>
</dbReference>
<dbReference type="Gramene" id="TraesCAD_scaffold_080056_01G000500.1">
    <property type="protein sequence ID" value="TraesCAD_scaffold_080056_01G000500.1"/>
    <property type="gene ID" value="TraesCAD_scaffold_080056_01G000500"/>
</dbReference>
<dbReference type="Gramene" id="TraesCLE_scaffold_079897_01G000100.1">
    <property type="protein sequence ID" value="TraesCLE_scaffold_079897_01G000100.1"/>
    <property type="gene ID" value="TraesCLE_scaffold_079897_01G000100"/>
</dbReference>
<organism evidence="8">
    <name type="scientific">Triticum aestivum</name>
    <name type="common">Wheat</name>
    <dbReference type="NCBI Taxonomy" id="4565"/>
    <lineage>
        <taxon>Eukaryota</taxon>
        <taxon>Viridiplantae</taxon>
        <taxon>Streptophyta</taxon>
        <taxon>Embryophyta</taxon>
        <taxon>Tracheophyta</taxon>
        <taxon>Spermatophyta</taxon>
        <taxon>Magnoliopsida</taxon>
        <taxon>Liliopsida</taxon>
        <taxon>Poales</taxon>
        <taxon>Poaceae</taxon>
        <taxon>BOP clade</taxon>
        <taxon>Pooideae</taxon>
        <taxon>Triticodae</taxon>
        <taxon>Triticeae</taxon>
        <taxon>Triticinae</taxon>
        <taxon>Triticum</taxon>
    </lineage>
</organism>
<accession>A0A3B6TE32</accession>
<name>A0A3B6TE32_WHEAT</name>
<dbReference type="SUPFAM" id="SSF49599">
    <property type="entry name" value="TRAF domain-like"/>
    <property type="match status" value="1"/>
</dbReference>
<evidence type="ECO:0000259" key="7">
    <source>
        <dbReference type="PROSITE" id="PS51081"/>
    </source>
</evidence>
<evidence type="ECO:0000256" key="4">
    <source>
        <dbReference type="ARBA" id="ARBA00024004"/>
    </source>
</evidence>
<dbReference type="Gramene" id="TraesLAC7D03G04253700.1">
    <property type="protein sequence ID" value="TraesLAC7D03G04253700.1"/>
    <property type="gene ID" value="TraesLAC7D03G04253700"/>
</dbReference>
<dbReference type="PROSITE" id="PS51081">
    <property type="entry name" value="ZF_SIAH"/>
    <property type="match status" value="1"/>
</dbReference>
<sequence length="483" mass="50046">MAEQGKKSGEQDKKRPRFSEKAEGSGAKKSSAVAVTTVSPAELAVPSPVAPRRAALSSPSPVAKAQPVTSPLAFKPPALPVPSPVATKTRTLAELNPVPIPKSAATVAVTSPVAATPPAPSPAATRVLAAQSPAATKTPTPSPVATVAVTSPVTAMPSAPSPAATRALEAQSPVATKTPTPSPVATAKPAAVVKRDEEGAEHNGGAMLALAAEEEEPANLDLPKKLFHCAACRAPLKPPVFKCEKEHFVCCACGGGGDGRANRHCGPCGHDVSYTHSEFMDGVVGAYKVPCPYKQHGCASSIVYHAAADHKAKCAHAPCYCFECMPPFEGSPAELLRHLTAPSGKHSWLTDKIKYESSHPLVVQAPSGDYRCLLLAEDGSVFLLAVGAGRGPAGRRPVNVVCVRGNADADSRPLYTGVLWVDGPPATAGHLRGSVQVKGDVASCSVPGEVDMEQGWLHAHVNPNMLHGESGEVHLRLRITRFP</sequence>
<dbReference type="KEGG" id="taes:123165732"/>
<dbReference type="Gene3D" id="3.30.40.10">
    <property type="entry name" value="Zinc/RING finger domain, C3HC4 (zinc finger)"/>
    <property type="match status" value="1"/>
</dbReference>
<dbReference type="Gramene" id="TraesWEE_scaffold_176185_01G000100.1">
    <property type="protein sequence ID" value="TraesWEE_scaffold_176185_01G000100.1"/>
    <property type="gene ID" value="TraesWEE_scaffold_176185_01G000100"/>
</dbReference>
<evidence type="ECO:0000256" key="5">
    <source>
        <dbReference type="PROSITE-ProRule" id="PRU00455"/>
    </source>
</evidence>
<dbReference type="Proteomes" id="UP000019116">
    <property type="component" value="Chromosome 7D"/>
</dbReference>
<dbReference type="InterPro" id="IPR044286">
    <property type="entry name" value="SINL_plant"/>
</dbReference>
<dbReference type="Gramene" id="TraesPARA_EIv1.0_2528720.1">
    <property type="protein sequence ID" value="TraesPARA_EIv1.0_2528720.1.CDS"/>
    <property type="gene ID" value="TraesPARA_EIv1.0_2528720"/>
</dbReference>
<dbReference type="RefSeq" id="XP_044439383.1">
    <property type="nucleotide sequence ID" value="XM_044583448.1"/>
</dbReference>
<dbReference type="Gramene" id="TraesJAG7D03G04290030.1">
    <property type="protein sequence ID" value="TraesJAG7D03G04290030.1"/>
    <property type="gene ID" value="TraesJAG7D03G04290030"/>
</dbReference>
<evidence type="ECO:0000313" key="9">
    <source>
        <dbReference type="Proteomes" id="UP000019116"/>
    </source>
</evidence>
<keyword evidence="2 5" id="KW-0863">Zinc-finger</keyword>
<feature type="compositionally biased region" description="Low complexity" evidence="6">
    <location>
        <begin position="172"/>
        <end position="188"/>
    </location>
</feature>
<keyword evidence="1" id="KW-0479">Metal-binding</keyword>
<dbReference type="Gramene" id="TraesMAC7D03G04299150.1">
    <property type="protein sequence ID" value="TraesMAC7D03G04299150.1"/>
    <property type="gene ID" value="TraesMAC7D03G04299150"/>
</dbReference>
<keyword evidence="9" id="KW-1185">Reference proteome</keyword>
<dbReference type="Gramene" id="TraesCS7D03G0243100.1">
    <property type="protein sequence ID" value="TraesCS7D03G0243100.1.CDS"/>
    <property type="gene ID" value="TraesCS7D03G0243100"/>
</dbReference>
<feature type="region of interest" description="Disordered" evidence="6">
    <location>
        <begin position="1"/>
        <end position="84"/>
    </location>
</feature>
<dbReference type="PANTHER" id="PTHR46632">
    <property type="entry name" value="E3 UBIQUITIN-PROTEIN LIGASE SINA-LIKE 4"/>
    <property type="match status" value="1"/>
</dbReference>
<evidence type="ECO:0000313" key="8">
    <source>
        <dbReference type="EnsemblPlants" id="TraesCS7D02G107300.1"/>
    </source>
</evidence>
<comment type="function">
    <text evidence="4">E3 ubiquitin-protein ligase that mediates ubiquitination and subsequent proteasomal degradation of target proteins. E3 ubiquitin ligases accept ubiquitin from an E2 ubiquitin-conjugating enzyme in the form of a thioester and then directly transfers the ubiquitin to targeted substrates. It probably triggers the ubiquitin-mediated degradation of different substrates.</text>
</comment>
<evidence type="ECO:0000256" key="1">
    <source>
        <dbReference type="ARBA" id="ARBA00022723"/>
    </source>
</evidence>
<dbReference type="GO" id="GO:0008270">
    <property type="term" value="F:zinc ion binding"/>
    <property type="evidence" value="ECO:0007669"/>
    <property type="project" value="UniProtKB-KW"/>
</dbReference>
<dbReference type="AlphaFoldDB" id="A0A3B6TE32"/>
<dbReference type="Gramene" id="TraesSYM7D03G04359620.1">
    <property type="protein sequence ID" value="TraesSYM7D03G04359620.1"/>
    <property type="gene ID" value="TraesSYM7D03G04359620"/>
</dbReference>
<proteinExistence type="predicted"/>
<dbReference type="Gramene" id="TraesCS7D02G107300.1">
    <property type="protein sequence ID" value="TraesCS7D02G107300.1"/>
    <property type="gene ID" value="TraesCS7D02G107300"/>
</dbReference>
<reference evidence="8" key="2">
    <citation type="submission" date="2018-10" db="UniProtKB">
        <authorList>
            <consortium name="EnsemblPlants"/>
        </authorList>
    </citation>
    <scope>IDENTIFICATION</scope>
</reference>
<dbReference type="Gramene" id="TraesSTA7D03G04300320.1">
    <property type="protein sequence ID" value="TraesSTA7D03G04300320.1"/>
    <property type="gene ID" value="TraesSTA7D03G04300320"/>
</dbReference>
<feature type="domain" description="SIAH-type" evidence="7">
    <location>
        <begin position="286"/>
        <end position="344"/>
    </location>
</feature>
<dbReference type="Gramene" id="TraesNOR7D03G04355320.1">
    <property type="protein sequence ID" value="TraesNOR7D03G04355320.1"/>
    <property type="gene ID" value="TraesNOR7D03G04355320"/>
</dbReference>
<feature type="compositionally biased region" description="Low complexity" evidence="6">
    <location>
        <begin position="43"/>
        <end position="63"/>
    </location>
</feature>
<dbReference type="OMA" id="XATISAA"/>
<evidence type="ECO:0000256" key="2">
    <source>
        <dbReference type="ARBA" id="ARBA00022771"/>
    </source>
</evidence>